<evidence type="ECO:0000313" key="3">
    <source>
        <dbReference type="WBParaSite" id="MhA1_Contig618.frz3.gene8"/>
    </source>
</evidence>
<evidence type="ECO:0000256" key="1">
    <source>
        <dbReference type="SAM" id="MobiDB-lite"/>
    </source>
</evidence>
<sequence length="63" mass="7211">MSTLQPVPAPMATPQQDDKVKEECKENFVVIYKNLEGLNDKQSKIYDEHLPKFTHSFSSKSNV</sequence>
<reference evidence="3" key="1">
    <citation type="submission" date="2016-11" db="UniProtKB">
        <authorList>
            <consortium name="WormBaseParasite"/>
        </authorList>
    </citation>
    <scope>IDENTIFICATION</scope>
</reference>
<protein>
    <submittedName>
        <fullName evidence="3">ACB domain-containing protein</fullName>
    </submittedName>
</protein>
<accession>A0A1I8BTV8</accession>
<feature type="region of interest" description="Disordered" evidence="1">
    <location>
        <begin position="1"/>
        <end position="20"/>
    </location>
</feature>
<proteinExistence type="predicted"/>
<dbReference type="Proteomes" id="UP000095281">
    <property type="component" value="Unplaced"/>
</dbReference>
<organism evidence="2 3">
    <name type="scientific">Meloidogyne hapla</name>
    <name type="common">Root-knot nematode worm</name>
    <dbReference type="NCBI Taxonomy" id="6305"/>
    <lineage>
        <taxon>Eukaryota</taxon>
        <taxon>Metazoa</taxon>
        <taxon>Ecdysozoa</taxon>
        <taxon>Nematoda</taxon>
        <taxon>Chromadorea</taxon>
        <taxon>Rhabditida</taxon>
        <taxon>Tylenchina</taxon>
        <taxon>Tylenchomorpha</taxon>
        <taxon>Tylenchoidea</taxon>
        <taxon>Meloidogynidae</taxon>
        <taxon>Meloidogyninae</taxon>
        <taxon>Meloidogyne</taxon>
    </lineage>
</organism>
<evidence type="ECO:0000313" key="2">
    <source>
        <dbReference type="Proteomes" id="UP000095281"/>
    </source>
</evidence>
<keyword evidence="2" id="KW-1185">Reference proteome</keyword>
<dbReference type="AlphaFoldDB" id="A0A1I8BTV8"/>
<name>A0A1I8BTV8_MELHA</name>
<dbReference type="WBParaSite" id="MhA1_Contig618.frz3.gene8">
    <property type="protein sequence ID" value="MhA1_Contig618.frz3.gene8"/>
    <property type="gene ID" value="MhA1_Contig618.frz3.gene8"/>
</dbReference>